<reference evidence="1 2" key="1">
    <citation type="submission" date="2018-06" db="EMBL/GenBank/DDBJ databases">
        <title>Flavobacterium sp IMCC34762, genome.</title>
        <authorList>
            <person name="Joung Y."/>
            <person name="Cho J."/>
            <person name="Song J."/>
        </authorList>
    </citation>
    <scope>NUCLEOTIDE SEQUENCE [LARGE SCALE GENOMIC DNA]</scope>
    <source>
        <strain evidence="1 2">IMCC34762</strain>
    </source>
</reference>
<name>A0A2W7U0T9_9FLAO</name>
<comment type="caution">
    <text evidence="1">The sequence shown here is derived from an EMBL/GenBank/DDBJ whole genome shotgun (WGS) entry which is preliminary data.</text>
</comment>
<dbReference type="AlphaFoldDB" id="A0A2W7U0T9"/>
<protein>
    <submittedName>
        <fullName evidence="1">Uncharacterized protein</fullName>
    </submittedName>
</protein>
<dbReference type="EMBL" id="QKXH01000001">
    <property type="protein sequence ID" value="PZX95136.1"/>
    <property type="molecule type" value="Genomic_DNA"/>
</dbReference>
<keyword evidence="2" id="KW-1185">Reference proteome</keyword>
<proteinExistence type="predicted"/>
<organism evidence="1 2">
    <name type="scientific">Flavobacterium aquariorum</name>
    <dbReference type="NCBI Taxonomy" id="2217670"/>
    <lineage>
        <taxon>Bacteria</taxon>
        <taxon>Pseudomonadati</taxon>
        <taxon>Bacteroidota</taxon>
        <taxon>Flavobacteriia</taxon>
        <taxon>Flavobacteriales</taxon>
        <taxon>Flavobacteriaceae</taxon>
        <taxon>Flavobacterium</taxon>
    </lineage>
</organism>
<evidence type="ECO:0000313" key="1">
    <source>
        <dbReference type="EMBL" id="PZX95136.1"/>
    </source>
</evidence>
<sequence length="69" mass="8113">MVIKYTVKQTVLILFSMNAPNTRLIANLLNFSKLNLFFSNKKGEILLSPFLPQIYHKLNLLKLWYSNVR</sequence>
<dbReference type="Proteomes" id="UP000249177">
    <property type="component" value="Unassembled WGS sequence"/>
</dbReference>
<evidence type="ECO:0000313" key="2">
    <source>
        <dbReference type="Proteomes" id="UP000249177"/>
    </source>
</evidence>
<accession>A0A2W7U0T9</accession>
<gene>
    <name evidence="1" type="ORF">DOS84_00765</name>
</gene>